<dbReference type="PANTHER" id="PTHR31286:SF180">
    <property type="entry name" value="OS10G0362600 PROTEIN"/>
    <property type="match status" value="1"/>
</dbReference>
<dbReference type="GO" id="GO:0004527">
    <property type="term" value="F:exonuclease activity"/>
    <property type="evidence" value="ECO:0007669"/>
    <property type="project" value="UniProtKB-KW"/>
</dbReference>
<dbReference type="AlphaFoldDB" id="A0A7J6VRB0"/>
<evidence type="ECO:0000256" key="1">
    <source>
        <dbReference type="SAM" id="Coils"/>
    </source>
</evidence>
<keyword evidence="4" id="KW-0540">Nuclease</keyword>
<dbReference type="InterPro" id="IPR040256">
    <property type="entry name" value="At4g02000-like"/>
</dbReference>
<dbReference type="PANTHER" id="PTHR31286">
    <property type="entry name" value="GLYCINE-RICH CELL WALL STRUCTURAL PROTEIN 1.8-LIKE"/>
    <property type="match status" value="1"/>
</dbReference>
<feature type="compositionally biased region" description="Basic and acidic residues" evidence="2">
    <location>
        <begin position="533"/>
        <end position="552"/>
    </location>
</feature>
<reference evidence="4 5" key="1">
    <citation type="submission" date="2020-06" db="EMBL/GenBank/DDBJ databases">
        <title>Transcriptomic and genomic resources for Thalictrum thalictroides and T. hernandezii: Facilitating candidate gene discovery in an emerging model plant lineage.</title>
        <authorList>
            <person name="Arias T."/>
            <person name="Riano-Pachon D.M."/>
            <person name="Di Stilio V.S."/>
        </authorList>
    </citation>
    <scope>NUCLEOTIDE SEQUENCE [LARGE SCALE GENOMIC DNA]</scope>
    <source>
        <strain evidence="5">cv. WT478/WT964</strain>
        <tissue evidence="4">Leaves</tissue>
    </source>
</reference>
<feature type="domain" description="DUF4283" evidence="3">
    <location>
        <begin position="71"/>
        <end position="148"/>
    </location>
</feature>
<evidence type="ECO:0000256" key="2">
    <source>
        <dbReference type="SAM" id="MobiDB-lite"/>
    </source>
</evidence>
<evidence type="ECO:0000313" key="5">
    <source>
        <dbReference type="Proteomes" id="UP000554482"/>
    </source>
</evidence>
<evidence type="ECO:0000259" key="3">
    <source>
        <dbReference type="Pfam" id="PF14111"/>
    </source>
</evidence>
<keyword evidence="5" id="KW-1185">Reference proteome</keyword>
<keyword evidence="4" id="KW-0378">Hydrolase</keyword>
<accession>A0A7J6VRB0</accession>
<gene>
    <name evidence="4" type="ORF">FRX31_023500</name>
</gene>
<proteinExistence type="predicted"/>
<feature type="coiled-coil region" evidence="1">
    <location>
        <begin position="471"/>
        <end position="498"/>
    </location>
</feature>
<dbReference type="EMBL" id="JABWDY010028697">
    <property type="protein sequence ID" value="KAF5186912.1"/>
    <property type="molecule type" value="Genomic_DNA"/>
</dbReference>
<protein>
    <submittedName>
        <fullName evidence="4">Rna exonuclease</fullName>
    </submittedName>
</protein>
<dbReference type="OrthoDB" id="1031350at2759"/>
<comment type="caution">
    <text evidence="4">The sequence shown here is derived from an EMBL/GenBank/DDBJ whole genome shotgun (WGS) entry which is preliminary data.</text>
</comment>
<feature type="region of interest" description="Disordered" evidence="2">
    <location>
        <begin position="529"/>
        <end position="567"/>
    </location>
</feature>
<dbReference type="Proteomes" id="UP000554482">
    <property type="component" value="Unassembled WGS sequence"/>
</dbReference>
<keyword evidence="1" id="KW-0175">Coiled coil</keyword>
<organism evidence="4 5">
    <name type="scientific">Thalictrum thalictroides</name>
    <name type="common">Rue-anemone</name>
    <name type="synonym">Anemone thalictroides</name>
    <dbReference type="NCBI Taxonomy" id="46969"/>
    <lineage>
        <taxon>Eukaryota</taxon>
        <taxon>Viridiplantae</taxon>
        <taxon>Streptophyta</taxon>
        <taxon>Embryophyta</taxon>
        <taxon>Tracheophyta</taxon>
        <taxon>Spermatophyta</taxon>
        <taxon>Magnoliopsida</taxon>
        <taxon>Ranunculales</taxon>
        <taxon>Ranunculaceae</taxon>
        <taxon>Thalictroideae</taxon>
        <taxon>Thalictrum</taxon>
    </lineage>
</organism>
<evidence type="ECO:0000313" key="4">
    <source>
        <dbReference type="EMBL" id="KAF5186912.1"/>
    </source>
</evidence>
<name>A0A7J6VRB0_THATH</name>
<sequence length="567" mass="64199">MAGKEVMIELESIRSVPPALGKQVETKKSSWSSLFQQGNACKLKTTLKLYKPTVVNGVAEVPDDVIQKGHKEWEDYLVGSFVGKRLPFPLVKNVLQKEWKIQNFDMVADEEVFYFKFQNEEDKMTVIEKGPIFIAGRLFVIRLWSPEIEKGRNLISTVPIWVKLEGVPKRLWSEEGLGFIASLIGRPVCLDEATEKKTRLKFARVCIEVDLECSFPKLLKVKIREEEVEIKVEYTWIPSRCTKCASFGHLTNRCVRKVATVWQKSDGAGPSCMRNSQGQAVETSSPTTTVNDVFSVGERRSSPISPKSAFLVLAKDNIASKNRFECLQEREEEEEQVQDTAMVVYNEPEAIIAVVDNSISEIEPIQREEGVQQIDNEPVLVEEGKRLQIEEENCIEPPLESILAEQEGDINKPEEEAAVNDQALVVVGDENMEYEDENTLPYEEDTISVEEVEESPPEMLELYNVDKLMYAALVEEGGEEEEDDLQDVEEEIEVFKDHIIKQLQPVHIPATPRPLRNIKMEAKAKALVSAGKRQKEEERLTTTAKKEHETVKKGRGRPKGLSGSSNY</sequence>
<dbReference type="Pfam" id="PF14111">
    <property type="entry name" value="DUF4283"/>
    <property type="match status" value="1"/>
</dbReference>
<dbReference type="InterPro" id="IPR025558">
    <property type="entry name" value="DUF4283"/>
</dbReference>
<keyword evidence="4" id="KW-0269">Exonuclease</keyword>